<organism evidence="6 7">
    <name type="scientific">Sinocyclocheilus anshuiensis</name>
    <dbReference type="NCBI Taxonomy" id="1608454"/>
    <lineage>
        <taxon>Eukaryota</taxon>
        <taxon>Metazoa</taxon>
        <taxon>Chordata</taxon>
        <taxon>Craniata</taxon>
        <taxon>Vertebrata</taxon>
        <taxon>Euteleostomi</taxon>
        <taxon>Actinopterygii</taxon>
        <taxon>Neopterygii</taxon>
        <taxon>Teleostei</taxon>
        <taxon>Ostariophysi</taxon>
        <taxon>Cypriniformes</taxon>
        <taxon>Cyprinidae</taxon>
        <taxon>Cyprininae</taxon>
        <taxon>Sinocyclocheilus</taxon>
    </lineage>
</organism>
<reference evidence="6" key="2">
    <citation type="submission" date="2025-09" db="UniProtKB">
        <authorList>
            <consortium name="Ensembl"/>
        </authorList>
    </citation>
    <scope>IDENTIFICATION</scope>
</reference>
<dbReference type="Pfam" id="PF23215">
    <property type="entry name" value="WD_LRWD1"/>
    <property type="match status" value="1"/>
</dbReference>
<sequence length="586" mass="64915">WGFGALLKGTSVVVLKVEESAVHSLPLHSDSLTIRPRWLESKILPKLSKICNSVQSLSKKHDQILIACKSITRDLGGNSITSPQKRTRKNSEVAEEASPRKSSRLANAAPVEASPRKSTRVMSTPQKTDPIMPSPRKHARMTSVDTPEGSPRKSSRLENISQKGASKAESPRKAAKSIISMPTSRPAKCESPRKTAKDQTTAQQSKQTTAKTETDTPRQTARAKLKVPQEPVSLQSFHVLQCHSRQDSPDDFSTQLWACAFEPPQECVSGGSRTIATCGGKTLCVIDCESGHVLKKYKVPGEEFFSLAWSTVLMSRTGGSARPRNILAAGGKRGLVKLIHPRVNLAFGEFRASRRAISIMLFSPRNASFLFTGMYENKIFLWDIGGLEESTFLILNLEMLKCTGSTPLHLSLLPTSPDTHLLSGCDDGLYIFDIQLSKNTQKRNEEMEIVFPIYKKKDKKNTYRTTDGLSFLSDDIVAQKYGVRYAENLKAKLMWTVFLVGYGYVVCGDEQGRLWMYHITDTMMEQFKSGKTISATEVLEWPSPVRAGMGALEGPSNNSIAMDPDLHYSVALTDKNVAVVWKRENQ</sequence>
<feature type="compositionally biased region" description="Basic and acidic residues" evidence="4">
    <location>
        <begin position="187"/>
        <end position="197"/>
    </location>
</feature>
<dbReference type="InterPro" id="IPR056160">
    <property type="entry name" value="WD_LRWD1"/>
</dbReference>
<dbReference type="PANTHER" id="PTHR24370:SF10">
    <property type="entry name" value="LEUCINE-RICH REPEAT AND WD REPEAT-CONTAINING PROTEIN 1"/>
    <property type="match status" value="1"/>
</dbReference>
<evidence type="ECO:0000313" key="6">
    <source>
        <dbReference type="Ensembl" id="ENSSANP00000040556.1"/>
    </source>
</evidence>
<dbReference type="InterPro" id="IPR036322">
    <property type="entry name" value="WD40_repeat_dom_sf"/>
</dbReference>
<dbReference type="AlphaFoldDB" id="A0A671N3R1"/>
<keyword evidence="2" id="KW-0158">Chromosome</keyword>
<protein>
    <submittedName>
        <fullName evidence="6">Leucine-rich repeats and WD repeat domain containing 1</fullName>
    </submittedName>
</protein>
<evidence type="ECO:0000259" key="5">
    <source>
        <dbReference type="Pfam" id="PF23215"/>
    </source>
</evidence>
<evidence type="ECO:0000256" key="3">
    <source>
        <dbReference type="ARBA" id="ARBA00022614"/>
    </source>
</evidence>
<dbReference type="SUPFAM" id="SSF50978">
    <property type="entry name" value="WD40 repeat-like"/>
    <property type="match status" value="1"/>
</dbReference>
<dbReference type="InterPro" id="IPR052489">
    <property type="entry name" value="LRWD1"/>
</dbReference>
<dbReference type="GO" id="GO:0005664">
    <property type="term" value="C:nuclear origin of replication recognition complex"/>
    <property type="evidence" value="ECO:0007669"/>
    <property type="project" value="TreeGrafter"/>
</dbReference>
<comment type="subcellular location">
    <subcellularLocation>
        <location evidence="1">Chromosome</location>
    </subcellularLocation>
</comment>
<dbReference type="SMART" id="SM00320">
    <property type="entry name" value="WD40"/>
    <property type="match status" value="4"/>
</dbReference>
<accession>A0A671N3R1</accession>
<evidence type="ECO:0000256" key="2">
    <source>
        <dbReference type="ARBA" id="ARBA00022454"/>
    </source>
</evidence>
<feature type="compositionally biased region" description="Low complexity" evidence="4">
    <location>
        <begin position="198"/>
        <end position="211"/>
    </location>
</feature>
<dbReference type="Ensembl" id="ENSSANT00000043178.1">
    <property type="protein sequence ID" value="ENSSANP00000040556.1"/>
    <property type="gene ID" value="ENSSANG00000020629.1"/>
</dbReference>
<proteinExistence type="predicted"/>
<keyword evidence="3" id="KW-0433">Leucine-rich repeat</keyword>
<name>A0A671N3R1_9TELE</name>
<dbReference type="PANTHER" id="PTHR24370">
    <property type="entry name" value="OPTICIN"/>
    <property type="match status" value="1"/>
</dbReference>
<keyword evidence="7" id="KW-1185">Reference proteome</keyword>
<dbReference type="Proteomes" id="UP000472260">
    <property type="component" value="Unassembled WGS sequence"/>
</dbReference>
<evidence type="ECO:0000256" key="1">
    <source>
        <dbReference type="ARBA" id="ARBA00004286"/>
    </source>
</evidence>
<feature type="domain" description="Leucine-rich repeat and WD repeat-containing protein 1 WD" evidence="5">
    <location>
        <begin position="231"/>
        <end position="481"/>
    </location>
</feature>
<dbReference type="GO" id="GO:0003682">
    <property type="term" value="F:chromatin binding"/>
    <property type="evidence" value="ECO:0007669"/>
    <property type="project" value="TreeGrafter"/>
</dbReference>
<dbReference type="GO" id="GO:0006325">
    <property type="term" value="P:chromatin organization"/>
    <property type="evidence" value="ECO:0007669"/>
    <property type="project" value="TreeGrafter"/>
</dbReference>
<dbReference type="InterPro" id="IPR015943">
    <property type="entry name" value="WD40/YVTN_repeat-like_dom_sf"/>
</dbReference>
<dbReference type="GO" id="GO:0071169">
    <property type="term" value="P:establishment of protein localization to chromatin"/>
    <property type="evidence" value="ECO:0007669"/>
    <property type="project" value="TreeGrafter"/>
</dbReference>
<feature type="region of interest" description="Disordered" evidence="4">
    <location>
        <begin position="76"/>
        <end position="227"/>
    </location>
</feature>
<reference evidence="6" key="1">
    <citation type="submission" date="2025-08" db="UniProtKB">
        <authorList>
            <consortium name="Ensembl"/>
        </authorList>
    </citation>
    <scope>IDENTIFICATION</scope>
</reference>
<dbReference type="Gene3D" id="2.130.10.10">
    <property type="entry name" value="YVTN repeat-like/Quinoprotein amine dehydrogenase"/>
    <property type="match status" value="1"/>
</dbReference>
<evidence type="ECO:0000313" key="7">
    <source>
        <dbReference type="Proteomes" id="UP000472260"/>
    </source>
</evidence>
<dbReference type="InterPro" id="IPR001680">
    <property type="entry name" value="WD40_rpt"/>
</dbReference>
<evidence type="ECO:0000256" key="4">
    <source>
        <dbReference type="SAM" id="MobiDB-lite"/>
    </source>
</evidence>